<name>A0A2M7BMF6_9BACT</name>
<dbReference type="EMBL" id="PEVB01000106">
    <property type="protein sequence ID" value="PIV06673.1"/>
    <property type="molecule type" value="Genomic_DNA"/>
</dbReference>
<gene>
    <name evidence="3" type="ORF">COS53_03895</name>
</gene>
<dbReference type="Proteomes" id="UP000229191">
    <property type="component" value="Unassembled WGS sequence"/>
</dbReference>
<dbReference type="GO" id="GO:0016779">
    <property type="term" value="F:nucleotidyltransferase activity"/>
    <property type="evidence" value="ECO:0007669"/>
    <property type="project" value="InterPro"/>
</dbReference>
<feature type="compositionally biased region" description="Basic and acidic residues" evidence="1">
    <location>
        <begin position="107"/>
        <end position="122"/>
    </location>
</feature>
<evidence type="ECO:0000313" key="4">
    <source>
        <dbReference type="Proteomes" id="UP000229191"/>
    </source>
</evidence>
<feature type="compositionally biased region" description="Polar residues" evidence="1">
    <location>
        <begin position="123"/>
        <end position="136"/>
    </location>
</feature>
<comment type="caution">
    <text evidence="3">The sequence shown here is derived from an EMBL/GenBank/DDBJ whole genome shotgun (WGS) entry which is preliminary data.</text>
</comment>
<dbReference type="Gene3D" id="2.60.120.10">
    <property type="entry name" value="Jelly Rolls"/>
    <property type="match status" value="1"/>
</dbReference>
<evidence type="ECO:0000259" key="2">
    <source>
        <dbReference type="Pfam" id="PF01050"/>
    </source>
</evidence>
<feature type="domain" description="Mannose-6-phosphate isomerase type II C-terminal" evidence="2">
    <location>
        <begin position="3"/>
        <end position="68"/>
    </location>
</feature>
<dbReference type="InterPro" id="IPR014710">
    <property type="entry name" value="RmlC-like_jellyroll"/>
</dbReference>
<feature type="region of interest" description="Disordered" evidence="1">
    <location>
        <begin position="100"/>
        <end position="136"/>
    </location>
</feature>
<reference evidence="4" key="1">
    <citation type="submission" date="2017-09" db="EMBL/GenBank/DDBJ databases">
        <title>Depth-based differentiation of microbial function through sediment-hosted aquifers and enrichment of novel symbionts in the deep terrestrial subsurface.</title>
        <authorList>
            <person name="Probst A.J."/>
            <person name="Ladd B."/>
            <person name="Jarett J.K."/>
            <person name="Geller-Mcgrath D.E."/>
            <person name="Sieber C.M.K."/>
            <person name="Emerson J.B."/>
            <person name="Anantharaman K."/>
            <person name="Thomas B.C."/>
            <person name="Malmstrom R."/>
            <person name="Stieglmeier M."/>
            <person name="Klingl A."/>
            <person name="Woyke T."/>
            <person name="Ryan C.M."/>
            <person name="Banfield J.F."/>
        </authorList>
    </citation>
    <scope>NUCLEOTIDE SEQUENCE [LARGE SCALE GENOMIC DNA]</scope>
</reference>
<evidence type="ECO:0000256" key="1">
    <source>
        <dbReference type="SAM" id="MobiDB-lite"/>
    </source>
</evidence>
<dbReference type="SUPFAM" id="SSF51182">
    <property type="entry name" value="RmlC-like cupins"/>
    <property type="match status" value="1"/>
</dbReference>
<proteinExistence type="predicted"/>
<sequence>MPTTITKPWGFEIILTEPGLSYTLKILNISAGQKLSLQYHDDKTETLSLISGNCQILWGKTLDTVKTETMVKDFGYTIKPKVVHRFMAITDTVLIEASNGETGTTHRLQDDYSRPDETDEVRNSPNRGWKTSTNNN</sequence>
<dbReference type="GO" id="GO:0005976">
    <property type="term" value="P:polysaccharide metabolic process"/>
    <property type="evidence" value="ECO:0007669"/>
    <property type="project" value="InterPro"/>
</dbReference>
<dbReference type="InterPro" id="IPR011051">
    <property type="entry name" value="RmlC_Cupin_sf"/>
</dbReference>
<evidence type="ECO:0000313" key="3">
    <source>
        <dbReference type="EMBL" id="PIV06673.1"/>
    </source>
</evidence>
<protein>
    <submittedName>
        <fullName evidence="3">Cupin</fullName>
    </submittedName>
</protein>
<dbReference type="AlphaFoldDB" id="A0A2M7BMF6"/>
<dbReference type="InterPro" id="IPR001538">
    <property type="entry name" value="Man6P_isomerase-2_C"/>
</dbReference>
<organism evidence="3 4">
    <name type="scientific">Candidatus Shapirobacteria bacterium CG03_land_8_20_14_0_80_35_14</name>
    <dbReference type="NCBI Taxonomy" id="1974878"/>
    <lineage>
        <taxon>Bacteria</taxon>
        <taxon>Candidatus Shapironibacteriota</taxon>
    </lineage>
</organism>
<accession>A0A2M7BMF6</accession>
<dbReference type="Pfam" id="PF01050">
    <property type="entry name" value="MannoseP_isomer"/>
    <property type="match status" value="1"/>
</dbReference>